<evidence type="ECO:0000259" key="2">
    <source>
        <dbReference type="Pfam" id="PF08458"/>
    </source>
</evidence>
<evidence type="ECO:0000259" key="1">
    <source>
        <dbReference type="Pfam" id="PF05703"/>
    </source>
</evidence>
<organism evidence="3 4">
    <name type="scientific">Brassica rapa subsp. trilocularis</name>
    <dbReference type="NCBI Taxonomy" id="1813537"/>
    <lineage>
        <taxon>Eukaryota</taxon>
        <taxon>Viridiplantae</taxon>
        <taxon>Streptophyta</taxon>
        <taxon>Embryophyta</taxon>
        <taxon>Tracheophyta</taxon>
        <taxon>Spermatophyta</taxon>
        <taxon>Magnoliopsida</taxon>
        <taxon>eudicotyledons</taxon>
        <taxon>Gunneridae</taxon>
        <taxon>Pentapetalae</taxon>
        <taxon>rosids</taxon>
        <taxon>malvids</taxon>
        <taxon>Brassicales</taxon>
        <taxon>Brassicaceae</taxon>
        <taxon>Brassiceae</taxon>
        <taxon>Brassica</taxon>
    </lineage>
</organism>
<dbReference type="Pfam" id="PF05703">
    <property type="entry name" value="Auxin_canalis"/>
    <property type="match status" value="1"/>
</dbReference>
<reference evidence="3 4" key="1">
    <citation type="submission" date="2021-03" db="EMBL/GenBank/DDBJ databases">
        <authorList>
            <person name="King G.J."/>
            <person name="Bancroft I."/>
            <person name="Baten A."/>
            <person name="Bloomfield J."/>
            <person name="Borpatragohain P."/>
            <person name="He Z."/>
            <person name="Irish N."/>
            <person name="Irwin J."/>
            <person name="Liu K."/>
            <person name="Mauleon R.P."/>
            <person name="Moore J."/>
            <person name="Morris R."/>
            <person name="Ostergaard L."/>
            <person name="Wang B."/>
            <person name="Wells R."/>
        </authorList>
    </citation>
    <scope>NUCLEOTIDE SEQUENCE [LARGE SCALE GENOMIC DNA]</scope>
    <source>
        <strain evidence="3">R-o-18</strain>
        <tissue evidence="3">Leaf</tissue>
    </source>
</reference>
<dbReference type="InterPro" id="IPR008546">
    <property type="entry name" value="VAN3-bd-like_auxin_canal"/>
</dbReference>
<dbReference type="EMBL" id="JADBGQ010000001">
    <property type="protein sequence ID" value="KAG5412938.1"/>
    <property type="molecule type" value="Genomic_DNA"/>
</dbReference>
<feature type="domain" description="Pleckstrin-like plant" evidence="2">
    <location>
        <begin position="329"/>
        <end position="434"/>
    </location>
</feature>
<sequence length="446" mass="49385">MTSLHKTLFTHNPTTLDQLMMCHTGKDSSWKKLENIEEEGPATVALEVKTALPPETPTETMEFLGRSWSISAVELTKAFFNNSAADTNSFLLSTIVNTNKEVREDEEDSTSMASSRDLVSHLFLHSKPVRLVWFAPATHRKQDQSSNFSKNRQRNEVMQHLYKSMVRGRTMGRRIKDQKEKKKQETRTRNAEIHAAVSVAGVAAAVAANAASNAVAAAEHTVESTAVAAAVASAAALIASHCIEMAGEIGAGYNQIETAVSSATNARSNGDVMALTASAATALRGAAILRARMERNNENKAMLYATKENVEREERNVFGAMTFVSRGEELLKRTRKGDLHWKQVSFNINSNWQVVLKMKSKHVGGTFTKTKKCVVNGVCRDIPEWAYRGGRVEKMVESRAYFGVKTVERVIEFECVNKKEKQMWIEGIQQLLSSLETGSIVFTGKH</sequence>
<comment type="caution">
    <text evidence="3">The sequence shown here is derived from an EMBL/GenBank/DDBJ whole genome shotgun (WGS) entry which is preliminary data.</text>
</comment>
<dbReference type="InterPro" id="IPR040269">
    <property type="entry name" value="VAB"/>
</dbReference>
<dbReference type="PANTHER" id="PTHR31351">
    <property type="entry name" value="EXPRESSED PROTEIN"/>
    <property type="match status" value="1"/>
</dbReference>
<evidence type="ECO:0000313" key="4">
    <source>
        <dbReference type="Proteomes" id="UP000823674"/>
    </source>
</evidence>
<dbReference type="InterPro" id="IPR013666">
    <property type="entry name" value="PH_pln"/>
</dbReference>
<feature type="domain" description="VAN3-binding protein-like auxin canalisation" evidence="1">
    <location>
        <begin position="54"/>
        <end position="303"/>
    </location>
</feature>
<dbReference type="Proteomes" id="UP000823674">
    <property type="component" value="Chromosome A01"/>
</dbReference>
<name>A0ABQ7NQ02_BRACM</name>
<gene>
    <name evidence="3" type="primary">A01p005700.1_BraROA</name>
    <name evidence="3" type="ORF">IGI04_000505</name>
</gene>
<accession>A0ABQ7NQ02</accession>
<proteinExistence type="predicted"/>
<dbReference type="Pfam" id="PF08458">
    <property type="entry name" value="PH_2"/>
    <property type="match status" value="1"/>
</dbReference>
<evidence type="ECO:0008006" key="5">
    <source>
        <dbReference type="Google" id="ProtNLM"/>
    </source>
</evidence>
<keyword evidence="4" id="KW-1185">Reference proteome</keyword>
<dbReference type="SUPFAM" id="SSF50729">
    <property type="entry name" value="PH domain-like"/>
    <property type="match status" value="1"/>
</dbReference>
<protein>
    <recommendedName>
        <fullName evidence="5">PH domain-containing protein</fullName>
    </recommendedName>
</protein>
<evidence type="ECO:0000313" key="3">
    <source>
        <dbReference type="EMBL" id="KAG5412938.1"/>
    </source>
</evidence>
<dbReference type="PANTHER" id="PTHR31351:SF2">
    <property type="entry name" value="PHOSPHOINOSITIDE BINDING PROTEIN"/>
    <property type="match status" value="1"/>
</dbReference>